<dbReference type="PANTHER" id="PTHR10422:SF43">
    <property type="entry name" value="NITRIC OXIDE REDUCTASE SUBUNIT B"/>
    <property type="match status" value="1"/>
</dbReference>
<dbReference type="GO" id="GO:0015990">
    <property type="term" value="P:electron transport coupled proton transport"/>
    <property type="evidence" value="ECO:0007669"/>
    <property type="project" value="TreeGrafter"/>
</dbReference>
<evidence type="ECO:0000256" key="1">
    <source>
        <dbReference type="ARBA" id="ARBA00022660"/>
    </source>
</evidence>
<feature type="transmembrane region" description="Helical" evidence="3">
    <location>
        <begin position="221"/>
        <end position="242"/>
    </location>
</feature>
<name>A0A1I4GZT4_9FIRM</name>
<feature type="transmembrane region" description="Helical" evidence="3">
    <location>
        <begin position="84"/>
        <end position="105"/>
    </location>
</feature>
<accession>A0A1I4GZT4</accession>
<feature type="transmembrane region" description="Helical" evidence="3">
    <location>
        <begin position="412"/>
        <end position="434"/>
    </location>
</feature>
<feature type="transmembrane region" description="Helical" evidence="3">
    <location>
        <begin position="55"/>
        <end position="72"/>
    </location>
</feature>
<dbReference type="Proteomes" id="UP000199520">
    <property type="component" value="Unassembled WGS sequence"/>
</dbReference>
<feature type="transmembrane region" description="Helical" evidence="3">
    <location>
        <begin position="333"/>
        <end position="352"/>
    </location>
</feature>
<dbReference type="GO" id="GO:0022904">
    <property type="term" value="P:respiratory electron transport chain"/>
    <property type="evidence" value="ECO:0007669"/>
    <property type="project" value="TreeGrafter"/>
</dbReference>
<dbReference type="InterPro" id="IPR000883">
    <property type="entry name" value="Cyt_C_Oxase_1"/>
</dbReference>
<feature type="transmembrane region" description="Helical" evidence="3">
    <location>
        <begin position="291"/>
        <end position="313"/>
    </location>
</feature>
<dbReference type="PANTHER" id="PTHR10422">
    <property type="entry name" value="CYTOCHROME C OXIDASE SUBUNIT 1"/>
    <property type="match status" value="1"/>
</dbReference>
<dbReference type="InterPro" id="IPR036927">
    <property type="entry name" value="Cyt_c_oxase-like_su1_sf"/>
</dbReference>
<keyword evidence="3" id="KW-0472">Membrane</keyword>
<evidence type="ECO:0000259" key="4">
    <source>
        <dbReference type="PROSITE" id="PS50855"/>
    </source>
</evidence>
<dbReference type="Pfam" id="PF00115">
    <property type="entry name" value="COX1"/>
    <property type="match status" value="1"/>
</dbReference>
<dbReference type="PROSITE" id="PS50855">
    <property type="entry name" value="COX1"/>
    <property type="match status" value="1"/>
</dbReference>
<organism evidence="5 6">
    <name type="scientific">Pelosinus propionicus DSM 13327</name>
    <dbReference type="NCBI Taxonomy" id="1123291"/>
    <lineage>
        <taxon>Bacteria</taxon>
        <taxon>Bacillati</taxon>
        <taxon>Bacillota</taxon>
        <taxon>Negativicutes</taxon>
        <taxon>Selenomonadales</taxon>
        <taxon>Sporomusaceae</taxon>
        <taxon>Pelosinus</taxon>
    </lineage>
</organism>
<keyword evidence="3" id="KW-0812">Transmembrane</keyword>
<keyword evidence="2" id="KW-0249">Electron transport</keyword>
<evidence type="ECO:0000256" key="3">
    <source>
        <dbReference type="SAM" id="Phobius"/>
    </source>
</evidence>
<reference evidence="6" key="1">
    <citation type="submission" date="2016-10" db="EMBL/GenBank/DDBJ databases">
        <authorList>
            <person name="Varghese N."/>
            <person name="Submissions S."/>
        </authorList>
    </citation>
    <scope>NUCLEOTIDE SEQUENCE [LARGE SCALE GENOMIC DNA]</scope>
    <source>
        <strain evidence="6">DSM 13327</strain>
    </source>
</reference>
<sequence>MFRSQHLSYKYALFAYFLFGLQGLVASGGAIDLLFPDLGNPIPFVSGRAFHLNISIYWPLIGMMGAIYFFFCQEAQQEFYSLKLITVNFWMLASTLALILGSLLLGFNEGREYLEAIWPLKLATAACTVVLCFNLLTTYLSSDMPKSRATLISMVTGSVTLILFYVPNIVSYAHPTVDEIAKFMVVHIWEEMSLELIGTGVLAALLIQVTKVERQAVETAIYLDITFAILAGILATGHHYYWIGVPSYWLWLGGTFSAMQLLPAIVLLYTTVKSLTFTGISDLSNRDKITLSLIGSSMFYHIFGAGFLGFFMAYPPLNRYVHGTYITSAHSHLALFGVFGFLVLAICFHILFTEIILAKKMYRWCWGAIFALNGGLLTMGIGLLIAGGLQVYFWRVIGLSIGETNELIRPYLLIRAFGGFLYAIGSLTLTFIVIKNIWPKIKVIFQSEGRISVMNCDDLHHMHRLVGELLQEEKKIEPLLKRIQVLYQRLLFLNKKNKRRGVWKKQIAYTANIRHKTRENKKNKL</sequence>
<keyword evidence="3" id="KW-1133">Transmembrane helix</keyword>
<dbReference type="Gene3D" id="1.20.210.10">
    <property type="entry name" value="Cytochrome c oxidase-like, subunit I domain"/>
    <property type="match status" value="1"/>
</dbReference>
<feature type="domain" description="Cytochrome oxidase subunit I profile" evidence="4">
    <location>
        <begin position="194"/>
        <end position="345"/>
    </location>
</feature>
<dbReference type="GO" id="GO:0016020">
    <property type="term" value="C:membrane"/>
    <property type="evidence" value="ECO:0007669"/>
    <property type="project" value="InterPro"/>
</dbReference>
<evidence type="ECO:0000313" key="5">
    <source>
        <dbReference type="EMBL" id="SFL34666.1"/>
    </source>
</evidence>
<feature type="transmembrane region" description="Helical" evidence="3">
    <location>
        <begin position="248"/>
        <end position="270"/>
    </location>
</feature>
<keyword evidence="6" id="KW-1185">Reference proteome</keyword>
<dbReference type="RefSeq" id="WP_245754756.1">
    <property type="nucleotide sequence ID" value="NZ_FOTS01000002.1"/>
</dbReference>
<dbReference type="EMBL" id="FOTS01000002">
    <property type="protein sequence ID" value="SFL34666.1"/>
    <property type="molecule type" value="Genomic_DNA"/>
</dbReference>
<keyword evidence="1" id="KW-0813">Transport</keyword>
<evidence type="ECO:0000256" key="2">
    <source>
        <dbReference type="ARBA" id="ARBA00022982"/>
    </source>
</evidence>
<dbReference type="STRING" id="1123291.SAMN04490355_100218"/>
<dbReference type="AlphaFoldDB" id="A0A1I4GZT4"/>
<feature type="transmembrane region" description="Helical" evidence="3">
    <location>
        <begin position="192"/>
        <end position="209"/>
    </location>
</feature>
<dbReference type="GO" id="GO:0009060">
    <property type="term" value="P:aerobic respiration"/>
    <property type="evidence" value="ECO:0007669"/>
    <property type="project" value="InterPro"/>
</dbReference>
<feature type="transmembrane region" description="Helical" evidence="3">
    <location>
        <begin position="364"/>
        <end position="392"/>
    </location>
</feature>
<keyword evidence="1" id="KW-0679">Respiratory chain</keyword>
<dbReference type="GO" id="GO:0004129">
    <property type="term" value="F:cytochrome-c oxidase activity"/>
    <property type="evidence" value="ECO:0007669"/>
    <property type="project" value="InterPro"/>
</dbReference>
<feature type="transmembrane region" description="Helical" evidence="3">
    <location>
        <begin position="117"/>
        <end position="137"/>
    </location>
</feature>
<feature type="transmembrane region" description="Helical" evidence="3">
    <location>
        <begin position="149"/>
        <end position="172"/>
    </location>
</feature>
<dbReference type="GO" id="GO:0020037">
    <property type="term" value="F:heme binding"/>
    <property type="evidence" value="ECO:0007669"/>
    <property type="project" value="InterPro"/>
</dbReference>
<evidence type="ECO:0000313" key="6">
    <source>
        <dbReference type="Proteomes" id="UP000199520"/>
    </source>
</evidence>
<dbReference type="InterPro" id="IPR023616">
    <property type="entry name" value="Cyt_c_oxase-like_su1_dom"/>
</dbReference>
<feature type="transmembrane region" description="Helical" evidence="3">
    <location>
        <begin position="12"/>
        <end position="35"/>
    </location>
</feature>
<protein>
    <submittedName>
        <fullName evidence="5">Nitric oxide reductase, NorB subunit apoprotein</fullName>
    </submittedName>
</protein>
<proteinExistence type="predicted"/>
<gene>
    <name evidence="5" type="ORF">SAMN04490355_100218</name>
</gene>
<dbReference type="SUPFAM" id="SSF81442">
    <property type="entry name" value="Cytochrome c oxidase subunit I-like"/>
    <property type="match status" value="1"/>
</dbReference>